<dbReference type="EMBL" id="PSRQ01000017">
    <property type="protein sequence ID" value="PWU23959.1"/>
    <property type="molecule type" value="Genomic_DNA"/>
</dbReference>
<comment type="function">
    <text evidence="2">Required for morphogenesis under gluconeogenic growth conditions.</text>
</comment>
<dbReference type="InterPro" id="IPR010119">
    <property type="entry name" value="Gluconeogen_factor"/>
</dbReference>
<comment type="subcellular location">
    <subcellularLocation>
        <location evidence="2">Cytoplasm</location>
    </subcellularLocation>
</comment>
<dbReference type="GO" id="GO:0008360">
    <property type="term" value="P:regulation of cell shape"/>
    <property type="evidence" value="ECO:0007669"/>
    <property type="project" value="UniProtKB-UniRule"/>
</dbReference>
<sequence length="333" mass="36644">MPRKKSSIVVIGGGTGTYTLLSGLRDMDANVTALMTMVDDGGSNRILRDEFGLLPTSGVRLAMVALSAQHSLLRELFLYRFHKGTGISGMTFGNLFLAAVTDIVGTQKEAIEKTCQLLSVRGTILPISYDDVRLVATYENGHQVIGEHMIDEPHHDGTLRITNMTTIPKARISKEARAAIFEADLIVLGPGDFYTNTVANLVVEGVADAINGSKAKVVFVSNLMTKYGEAYNYTLCDYITDLSAYMSIERLDAVLVNTDTDYSVDAMEKYKSENSIPVVDDTDSCIHSHIQIVRLPLSSHEIVDPQKGDLVKRSMIRHDSQKLAKAIMRFIQH</sequence>
<reference evidence="3 4" key="1">
    <citation type="submission" date="2018-02" db="EMBL/GenBank/DDBJ databases">
        <title>Genomic Reconstructions from Amazon Rainforest and Pasture Soil Reveal Novel Insights into the Physiology of Candidate Phyla in Tropical Sites.</title>
        <authorList>
            <person name="Kroeger M.E."/>
            <person name="Delmont T."/>
            <person name="Eren A.M."/>
            <person name="Guo J."/>
            <person name="Meyer K.M."/>
            <person name="Khan K."/>
            <person name="Rodrigues J.L.M."/>
            <person name="Bohannan B.J.M."/>
            <person name="Tringe S."/>
            <person name="Borges C.D."/>
            <person name="Tiedje J."/>
            <person name="Tsai S.M."/>
            <person name="Nusslein K."/>
        </authorList>
    </citation>
    <scope>NUCLEOTIDE SEQUENCE [LARGE SCALE GENOMIC DNA]</scope>
    <source>
        <strain evidence="3">Amazon FNV 2010 28 9</strain>
    </source>
</reference>
<dbReference type="GO" id="GO:0043743">
    <property type="term" value="F:LPPG:FO 2-phospho-L-lactate transferase activity"/>
    <property type="evidence" value="ECO:0007669"/>
    <property type="project" value="InterPro"/>
</dbReference>
<dbReference type="Pfam" id="PF01933">
    <property type="entry name" value="CofD"/>
    <property type="match status" value="1"/>
</dbReference>
<dbReference type="InterPro" id="IPR002882">
    <property type="entry name" value="CofD"/>
</dbReference>
<dbReference type="SUPFAM" id="SSF142338">
    <property type="entry name" value="CofD-like"/>
    <property type="match status" value="1"/>
</dbReference>
<dbReference type="AlphaFoldDB" id="A0A317JTW4"/>
<evidence type="ECO:0000313" key="3">
    <source>
        <dbReference type="EMBL" id="PWU23959.1"/>
    </source>
</evidence>
<dbReference type="HAMAP" id="MF_00973">
    <property type="entry name" value="Gluconeogen_factor"/>
    <property type="match status" value="1"/>
</dbReference>
<keyword evidence="1 2" id="KW-0963">Cytoplasm</keyword>
<dbReference type="Proteomes" id="UP000246104">
    <property type="component" value="Unassembled WGS sequence"/>
</dbReference>
<name>A0A317JTW4_9BACT</name>
<evidence type="ECO:0000256" key="1">
    <source>
        <dbReference type="ARBA" id="ARBA00022490"/>
    </source>
</evidence>
<dbReference type="Gene3D" id="3.40.50.10680">
    <property type="entry name" value="CofD-like domains"/>
    <property type="match status" value="1"/>
</dbReference>
<dbReference type="NCBIfam" id="TIGR01826">
    <property type="entry name" value="CofD_related"/>
    <property type="match status" value="1"/>
</dbReference>
<evidence type="ECO:0000313" key="4">
    <source>
        <dbReference type="Proteomes" id="UP000246104"/>
    </source>
</evidence>
<protein>
    <recommendedName>
        <fullName evidence="2">Putative gluconeogenesis factor</fullName>
    </recommendedName>
</protein>
<dbReference type="CDD" id="cd07187">
    <property type="entry name" value="YvcK_like"/>
    <property type="match status" value="1"/>
</dbReference>
<comment type="similarity">
    <text evidence="2">Belongs to the gluconeogenesis factor family.</text>
</comment>
<dbReference type="InterPro" id="IPR038136">
    <property type="entry name" value="CofD-like_dom_sf"/>
</dbReference>
<evidence type="ECO:0000256" key="2">
    <source>
        <dbReference type="HAMAP-Rule" id="MF_00973"/>
    </source>
</evidence>
<dbReference type="GO" id="GO:0005737">
    <property type="term" value="C:cytoplasm"/>
    <property type="evidence" value="ECO:0007669"/>
    <property type="project" value="UniProtKB-SubCell"/>
</dbReference>
<comment type="caution">
    <text evidence="3">The sequence shown here is derived from an EMBL/GenBank/DDBJ whole genome shotgun (WGS) entry which is preliminary data.</text>
</comment>
<dbReference type="PANTHER" id="PTHR30135">
    <property type="entry name" value="UNCHARACTERIZED PROTEIN YVCK-RELATED"/>
    <property type="match status" value="1"/>
</dbReference>
<dbReference type="PANTHER" id="PTHR30135:SF3">
    <property type="entry name" value="GLUCONEOGENESIS FACTOR-RELATED"/>
    <property type="match status" value="1"/>
</dbReference>
<proteinExistence type="inferred from homology"/>
<organism evidence="3 4">
    <name type="scientific">Candidatus Cerribacteria bacterium 'Amazon FNV 2010 28 9'</name>
    <dbReference type="NCBI Taxonomy" id="2081795"/>
    <lineage>
        <taxon>Bacteria</taxon>
        <taxon>Candidatus Cerribacteria</taxon>
    </lineage>
</organism>
<accession>A0A317JTW4</accession>
<gene>
    <name evidence="3" type="ORF">C5B42_01205</name>
</gene>